<dbReference type="SUPFAM" id="SSF49785">
    <property type="entry name" value="Galactose-binding domain-like"/>
    <property type="match status" value="1"/>
</dbReference>
<reference evidence="1 2" key="2">
    <citation type="submission" date="2016-08" db="EMBL/GenBank/DDBJ databases">
        <title>Pervasive Adenine N6-methylation of Active Genes in Fungi.</title>
        <authorList>
            <consortium name="DOE Joint Genome Institute"/>
            <person name="Mondo S.J."/>
            <person name="Dannebaum R.O."/>
            <person name="Kuo R.C."/>
            <person name="Labutti K."/>
            <person name="Haridas S."/>
            <person name="Kuo A."/>
            <person name="Salamov A."/>
            <person name="Ahrendt S.R."/>
            <person name="Lipzen A."/>
            <person name="Sullivan W."/>
            <person name="Andreopoulos W.B."/>
            <person name="Clum A."/>
            <person name="Lindquist E."/>
            <person name="Daum C."/>
            <person name="Ramamoorthy G.K."/>
            <person name="Gryganskyi A."/>
            <person name="Culley D."/>
            <person name="Magnuson J.K."/>
            <person name="James T.Y."/>
            <person name="O'Malley M.A."/>
            <person name="Stajich J.E."/>
            <person name="Spatafora J.W."/>
            <person name="Visel A."/>
            <person name="Grigoriev I.V."/>
        </authorList>
    </citation>
    <scope>NUCLEOTIDE SEQUENCE [LARGE SCALE GENOMIC DNA]</scope>
    <source>
        <strain evidence="2">finn</strain>
    </source>
</reference>
<organism evidence="1 2">
    <name type="scientific">Piromyces finnis</name>
    <dbReference type="NCBI Taxonomy" id="1754191"/>
    <lineage>
        <taxon>Eukaryota</taxon>
        <taxon>Fungi</taxon>
        <taxon>Fungi incertae sedis</taxon>
        <taxon>Chytridiomycota</taxon>
        <taxon>Chytridiomycota incertae sedis</taxon>
        <taxon>Neocallimastigomycetes</taxon>
        <taxon>Neocallimastigales</taxon>
        <taxon>Neocallimastigaceae</taxon>
        <taxon>Piromyces</taxon>
    </lineage>
</organism>
<protein>
    <submittedName>
        <fullName evidence="1">Galactose-binding like protein</fullName>
    </submittedName>
</protein>
<evidence type="ECO:0000313" key="2">
    <source>
        <dbReference type="Proteomes" id="UP000193719"/>
    </source>
</evidence>
<accession>A0A1Y1UZN6</accession>
<comment type="caution">
    <text evidence="1">The sequence shown here is derived from an EMBL/GenBank/DDBJ whole genome shotgun (WGS) entry which is preliminary data.</text>
</comment>
<reference evidence="1 2" key="1">
    <citation type="submission" date="2016-08" db="EMBL/GenBank/DDBJ databases">
        <title>Genomes of anaerobic fungi encode conserved fungal cellulosomes for biomass hydrolysis.</title>
        <authorList>
            <consortium name="DOE Joint Genome Institute"/>
            <person name="Haitjema C.H."/>
            <person name="Gilmore S.P."/>
            <person name="Henske J.K."/>
            <person name="Solomon K.V."/>
            <person name="De Groot R."/>
            <person name="Kuo A."/>
            <person name="Mondo S.J."/>
            <person name="Salamov A.A."/>
            <person name="Labutti K."/>
            <person name="Zhao Z."/>
            <person name="Chiniquy J."/>
            <person name="Barry K."/>
            <person name="Brewer H.M."/>
            <person name="Purvine S.O."/>
            <person name="Wright A.T."/>
            <person name="Boxma B."/>
            <person name="Van Alen T."/>
            <person name="Hackstein J.H."/>
            <person name="Baker S.E."/>
            <person name="Grigoriev I.V."/>
            <person name="O'Malley M.A."/>
        </authorList>
    </citation>
    <scope>NUCLEOTIDE SEQUENCE [LARGE SCALE GENOMIC DNA]</scope>
    <source>
        <strain evidence="2">finn</strain>
    </source>
</reference>
<evidence type="ECO:0000313" key="1">
    <source>
        <dbReference type="EMBL" id="ORX44164.1"/>
    </source>
</evidence>
<proteinExistence type="predicted"/>
<gene>
    <name evidence="1" type="ORF">BCR36DRAFT_360107</name>
</gene>
<dbReference type="InterPro" id="IPR008979">
    <property type="entry name" value="Galactose-bd-like_sf"/>
</dbReference>
<dbReference type="EMBL" id="MCFH01000047">
    <property type="protein sequence ID" value="ORX44164.1"/>
    <property type="molecule type" value="Genomic_DNA"/>
</dbReference>
<sequence length="144" mass="16303">MPRTVVPPPEYTVLYANTDALPDTTSNQSWSAEISFTDNCMTGVIEENAWGALSLKYEGELFENGSLRFDIKSNGTLVNISIFEADTDRMIPLGQVKATTEYKTYIYDIDCPDFIRFNFQDTSGEGVEFRLQNIFYSSGTRDDF</sequence>
<name>A0A1Y1UZN6_9FUNG</name>
<dbReference type="Proteomes" id="UP000193719">
    <property type="component" value="Unassembled WGS sequence"/>
</dbReference>
<dbReference type="Gene3D" id="2.60.120.430">
    <property type="entry name" value="Galactose-binding lectin"/>
    <property type="match status" value="1"/>
</dbReference>
<keyword evidence="2" id="KW-1185">Reference proteome</keyword>
<dbReference type="AlphaFoldDB" id="A0A1Y1UZN6"/>
<feature type="non-terminal residue" evidence="1">
    <location>
        <position position="144"/>
    </location>
</feature>